<evidence type="ECO:0000313" key="2">
    <source>
        <dbReference type="EMBL" id="PLT28731.1"/>
    </source>
</evidence>
<evidence type="ECO:0008006" key="4">
    <source>
        <dbReference type="Google" id="ProtNLM"/>
    </source>
</evidence>
<dbReference type="InterPro" id="IPR025673">
    <property type="entry name" value="PCYCGC"/>
</dbReference>
<dbReference type="Pfam" id="PF13798">
    <property type="entry name" value="PCYCGC"/>
    <property type="match status" value="1"/>
</dbReference>
<comment type="caution">
    <text evidence="2">The sequence shown here is derived from an EMBL/GenBank/DDBJ whole genome shotgun (WGS) entry which is preliminary data.</text>
</comment>
<reference evidence="2 3" key="1">
    <citation type="submission" date="2017-11" db="EMBL/GenBank/DDBJ databases">
        <title>Comparitive Functional Genomics of Dry Heat Resistant strains isolated from the Viking Spacecraft.</title>
        <authorList>
            <person name="Seuylemezian A."/>
            <person name="Cooper K."/>
            <person name="Vaishampayan P."/>
        </authorList>
    </citation>
    <scope>NUCLEOTIDE SEQUENCE [LARGE SCALE GENOMIC DNA]</scope>
    <source>
        <strain evidence="2 3">V1-29</strain>
    </source>
</reference>
<dbReference type="EMBL" id="PGUY01000053">
    <property type="protein sequence ID" value="PLT28731.1"/>
    <property type="molecule type" value="Genomic_DNA"/>
</dbReference>
<keyword evidence="3" id="KW-1185">Reference proteome</keyword>
<feature type="signal peptide" evidence="1">
    <location>
        <begin position="1"/>
        <end position="25"/>
    </location>
</feature>
<evidence type="ECO:0000313" key="3">
    <source>
        <dbReference type="Proteomes" id="UP000234748"/>
    </source>
</evidence>
<evidence type="ECO:0000256" key="1">
    <source>
        <dbReference type="SAM" id="SignalP"/>
    </source>
</evidence>
<dbReference type="OrthoDB" id="2654667at2"/>
<organism evidence="2 3">
    <name type="scientific">Peribacillus deserti</name>
    <dbReference type="NCBI Taxonomy" id="673318"/>
    <lineage>
        <taxon>Bacteria</taxon>
        <taxon>Bacillati</taxon>
        <taxon>Bacillota</taxon>
        <taxon>Bacilli</taxon>
        <taxon>Bacillales</taxon>
        <taxon>Bacillaceae</taxon>
        <taxon>Peribacillus</taxon>
    </lineage>
</organism>
<name>A0A2N5M2Z5_9BACI</name>
<sequence>MKKIFIIAVLSLTMVVPFNNSSTHAASLNGGQKECHFHTRNVIREKTPSADILPHFMDDQPEHVKKIYLNAAKNKKLLSYIPCYCGCGESAGHMDTYQCFIFKDLTDGSVVWDNHAAKCGICLDTASTAIMKREEGKSLIEVRKIIEDRYKAGFKKPTPTPLPR</sequence>
<dbReference type="RefSeq" id="WP_101644378.1">
    <property type="nucleotide sequence ID" value="NZ_PGUY01000053.1"/>
</dbReference>
<proteinExistence type="predicted"/>
<keyword evidence="1" id="KW-0732">Signal</keyword>
<protein>
    <recommendedName>
        <fullName evidence="4">Lipoprotein</fullName>
    </recommendedName>
</protein>
<feature type="chain" id="PRO_5014749590" description="Lipoprotein" evidence="1">
    <location>
        <begin position="26"/>
        <end position="164"/>
    </location>
</feature>
<dbReference type="Proteomes" id="UP000234748">
    <property type="component" value="Unassembled WGS sequence"/>
</dbReference>
<gene>
    <name evidence="2" type="ORF">CUU66_17165</name>
</gene>
<dbReference type="AlphaFoldDB" id="A0A2N5M2Z5"/>
<accession>A0A2N5M2Z5</accession>